<keyword evidence="3" id="KW-1185">Reference proteome</keyword>
<dbReference type="STRING" id="655827.E9EF54"/>
<evidence type="ECO:0000313" key="3">
    <source>
        <dbReference type="Proteomes" id="UP000002499"/>
    </source>
</evidence>
<dbReference type="PANTHER" id="PTHR37171:SF1">
    <property type="entry name" value="SERINE_THREONINE-PROTEIN KINASE YRZF-RELATED"/>
    <property type="match status" value="1"/>
</dbReference>
<evidence type="ECO:0008006" key="4">
    <source>
        <dbReference type="Google" id="ProtNLM"/>
    </source>
</evidence>
<feature type="coiled-coil region" evidence="1">
    <location>
        <begin position="185"/>
        <end position="212"/>
    </location>
</feature>
<dbReference type="OrthoDB" id="5071209at2759"/>
<gene>
    <name evidence="2" type="ORF">MAC_08502</name>
</gene>
<dbReference type="EMBL" id="GL698577">
    <property type="protein sequence ID" value="EFY85437.1"/>
    <property type="molecule type" value="Genomic_DNA"/>
</dbReference>
<proteinExistence type="predicted"/>
<organism evidence="3">
    <name type="scientific">Metarhizium acridum (strain CQMa 102)</name>
    <dbReference type="NCBI Taxonomy" id="655827"/>
    <lineage>
        <taxon>Eukaryota</taxon>
        <taxon>Fungi</taxon>
        <taxon>Dikarya</taxon>
        <taxon>Ascomycota</taxon>
        <taxon>Pezizomycotina</taxon>
        <taxon>Sordariomycetes</taxon>
        <taxon>Hypocreomycetidae</taxon>
        <taxon>Hypocreales</taxon>
        <taxon>Clavicipitaceae</taxon>
        <taxon>Metarhizium</taxon>
    </lineage>
</organism>
<dbReference type="Pfam" id="PF06293">
    <property type="entry name" value="Kdo"/>
    <property type="match status" value="1"/>
</dbReference>
<evidence type="ECO:0000256" key="1">
    <source>
        <dbReference type="SAM" id="Coils"/>
    </source>
</evidence>
<evidence type="ECO:0000313" key="2">
    <source>
        <dbReference type="EMBL" id="EFY85437.1"/>
    </source>
</evidence>
<dbReference type="OMA" id="FFCETRR"/>
<dbReference type="HOGENOM" id="CLU_064787_2_0_1"/>
<dbReference type="Proteomes" id="UP000002499">
    <property type="component" value="Unassembled WGS sequence"/>
</dbReference>
<dbReference type="PANTHER" id="PTHR37171">
    <property type="entry name" value="SERINE/THREONINE-PROTEIN KINASE YRZF-RELATED"/>
    <property type="match status" value="1"/>
</dbReference>
<name>E9EF54_METAQ</name>
<sequence length="217" mass="24325">MPAYTLTPSSTLTMTHTRNSNVQLLATLVDLMDEEESEYRFLIDGKHVKYVTVDPGVLPRDDRAFAPILLATLPPFPPGDWNEGHISKNPLNGELAFSRSETTAYEWIDGQGIGPKFLGHLTEDGRVIGLVLEFLDDTRSAEIEDLTACQTALTKLHSLGIKHGDINKYNFLIREGKAVLVDFEAARKCSEEKELQAEYERLERSLRDASRRGATYT</sequence>
<accession>E9EF54</accession>
<dbReference type="InterPro" id="IPR011009">
    <property type="entry name" value="Kinase-like_dom_sf"/>
</dbReference>
<protein>
    <recommendedName>
        <fullName evidence="4">Alpha-galactosidase A</fullName>
    </recommendedName>
</protein>
<dbReference type="AlphaFoldDB" id="E9EF54"/>
<dbReference type="eggNOG" id="ENOG502S5YZ">
    <property type="taxonomic scope" value="Eukaryota"/>
</dbReference>
<dbReference type="Gene3D" id="1.10.510.10">
    <property type="entry name" value="Transferase(Phosphotransferase) domain 1"/>
    <property type="match status" value="1"/>
</dbReference>
<keyword evidence="1" id="KW-0175">Coiled coil</keyword>
<dbReference type="InParanoid" id="E9EF54"/>
<reference evidence="2 3" key="1">
    <citation type="journal article" date="2011" name="PLoS Genet.">
        <title>Genome sequencing and comparative transcriptomics of the model entomopathogenic fungi Metarhizium anisopliae and M. acridum.</title>
        <authorList>
            <person name="Gao Q."/>
            <person name="Jin K."/>
            <person name="Ying S.H."/>
            <person name="Zhang Y."/>
            <person name="Xiao G."/>
            <person name="Shang Y."/>
            <person name="Duan Z."/>
            <person name="Hu X."/>
            <person name="Xie X.Q."/>
            <person name="Zhou G."/>
            <person name="Peng G."/>
            <person name="Luo Z."/>
            <person name="Huang W."/>
            <person name="Wang B."/>
            <person name="Fang W."/>
            <person name="Wang S."/>
            <person name="Zhong Y."/>
            <person name="Ma L.J."/>
            <person name="St Leger R.J."/>
            <person name="Zhao G.P."/>
            <person name="Pei Y."/>
            <person name="Feng M.G."/>
            <person name="Xia Y."/>
            <person name="Wang C."/>
        </authorList>
    </citation>
    <scope>NUCLEOTIDE SEQUENCE [LARGE SCALE GENOMIC DNA]</scope>
    <source>
        <strain evidence="2 3">CQMa 102</strain>
    </source>
</reference>
<dbReference type="InterPro" id="IPR052396">
    <property type="entry name" value="Meiotic_Drive_Suppr_Kinase"/>
</dbReference>
<dbReference type="SUPFAM" id="SSF56112">
    <property type="entry name" value="Protein kinase-like (PK-like)"/>
    <property type="match status" value="1"/>
</dbReference>